<dbReference type="WBParaSite" id="maker-uti_cns_0000993-snap-gene-0.3-mRNA-1">
    <property type="protein sequence ID" value="maker-uti_cns_0000993-snap-gene-0.3-mRNA-1"/>
    <property type="gene ID" value="maker-uti_cns_0000993-snap-gene-0.3"/>
</dbReference>
<dbReference type="GO" id="GO:0005737">
    <property type="term" value="C:cytoplasm"/>
    <property type="evidence" value="ECO:0007669"/>
    <property type="project" value="TreeGrafter"/>
</dbReference>
<keyword evidence="10" id="KW-1185">Reference proteome</keyword>
<accession>A0A1I8G7V6</accession>
<evidence type="ECO:0000313" key="10">
    <source>
        <dbReference type="Proteomes" id="UP000095280"/>
    </source>
</evidence>
<evidence type="ECO:0000256" key="2">
    <source>
        <dbReference type="ARBA" id="ARBA00006946"/>
    </source>
</evidence>
<dbReference type="PANTHER" id="PTHR18947">
    <property type="entry name" value="HOOK PROTEINS"/>
    <property type="match status" value="1"/>
</dbReference>
<feature type="coiled-coil region" evidence="7">
    <location>
        <begin position="179"/>
        <end position="410"/>
    </location>
</feature>
<evidence type="ECO:0000256" key="5">
    <source>
        <dbReference type="ARBA" id="ARBA00023054"/>
    </source>
</evidence>
<evidence type="ECO:0000256" key="1">
    <source>
        <dbReference type="ARBA" id="ARBA00004245"/>
    </source>
</evidence>
<evidence type="ECO:0000259" key="9">
    <source>
        <dbReference type="PROSITE" id="PS50021"/>
    </source>
</evidence>
<organism evidence="10 11">
    <name type="scientific">Macrostomum lignano</name>
    <dbReference type="NCBI Taxonomy" id="282301"/>
    <lineage>
        <taxon>Eukaryota</taxon>
        <taxon>Metazoa</taxon>
        <taxon>Spiralia</taxon>
        <taxon>Lophotrochozoa</taxon>
        <taxon>Platyhelminthes</taxon>
        <taxon>Rhabditophora</taxon>
        <taxon>Macrostomorpha</taxon>
        <taxon>Macrostomida</taxon>
        <taxon>Macrostomidae</taxon>
        <taxon>Macrostomum</taxon>
    </lineage>
</organism>
<feature type="region of interest" description="Disordered" evidence="8">
    <location>
        <begin position="613"/>
        <end position="661"/>
    </location>
</feature>
<feature type="coiled-coil region" evidence="7">
    <location>
        <begin position="466"/>
        <end position="591"/>
    </location>
</feature>
<evidence type="ECO:0000256" key="7">
    <source>
        <dbReference type="SAM" id="Coils"/>
    </source>
</evidence>
<dbReference type="AlphaFoldDB" id="A0A1I8G7V6"/>
<name>A0A1I8G7V6_9PLAT</name>
<proteinExistence type="inferred from homology"/>
<comment type="similarity">
    <text evidence="2">Belongs to the hook family.</text>
</comment>
<dbReference type="PANTHER" id="PTHR18947:SF39">
    <property type="entry name" value="PROTEIN HOOK"/>
    <property type="match status" value="1"/>
</dbReference>
<keyword evidence="5 7" id="KW-0175">Coiled coil</keyword>
<comment type="subcellular location">
    <subcellularLocation>
        <location evidence="1">Cytoplasm</location>
        <location evidence="1">Cytoskeleton</location>
    </subcellularLocation>
</comment>
<keyword evidence="4" id="KW-0493">Microtubule</keyword>
<keyword evidence="3" id="KW-0963">Cytoplasm</keyword>
<dbReference type="CDD" id="cd22222">
    <property type="entry name" value="HkD_Hook"/>
    <property type="match status" value="1"/>
</dbReference>
<dbReference type="InterPro" id="IPR001715">
    <property type="entry name" value="CH_dom"/>
</dbReference>
<dbReference type="Pfam" id="PF19047">
    <property type="entry name" value="HOOK_N"/>
    <property type="match status" value="1"/>
</dbReference>
<dbReference type="InterPro" id="IPR008636">
    <property type="entry name" value="Hook_C"/>
</dbReference>
<dbReference type="Gene3D" id="1.10.418.10">
    <property type="entry name" value="Calponin-like domain"/>
    <property type="match status" value="1"/>
</dbReference>
<dbReference type="GO" id="GO:0005874">
    <property type="term" value="C:microtubule"/>
    <property type="evidence" value="ECO:0007669"/>
    <property type="project" value="UniProtKB-KW"/>
</dbReference>
<dbReference type="PROSITE" id="PS50021">
    <property type="entry name" value="CH"/>
    <property type="match status" value="1"/>
</dbReference>
<dbReference type="InterPro" id="IPR043936">
    <property type="entry name" value="HOOK_N"/>
</dbReference>
<dbReference type="InterPro" id="IPR036872">
    <property type="entry name" value="CH_dom_sf"/>
</dbReference>
<dbReference type="Pfam" id="PF05622">
    <property type="entry name" value="HOOK"/>
    <property type="match status" value="1"/>
</dbReference>
<evidence type="ECO:0000256" key="8">
    <source>
        <dbReference type="SAM" id="MobiDB-lite"/>
    </source>
</evidence>
<reference evidence="11" key="1">
    <citation type="submission" date="2016-11" db="UniProtKB">
        <authorList>
            <consortium name="WormBaseParasite"/>
        </authorList>
    </citation>
    <scope>IDENTIFICATION</scope>
</reference>
<dbReference type="SUPFAM" id="SSF116907">
    <property type="entry name" value="Hook domain"/>
    <property type="match status" value="1"/>
</dbReference>
<dbReference type="Proteomes" id="UP000095280">
    <property type="component" value="Unplaced"/>
</dbReference>
<protein>
    <submittedName>
        <fullName evidence="11">Calponin-homology (CH) domain-containing protein</fullName>
    </submittedName>
</protein>
<dbReference type="GO" id="GO:0051959">
    <property type="term" value="F:dynein light intermediate chain binding"/>
    <property type="evidence" value="ECO:0007669"/>
    <property type="project" value="TreeGrafter"/>
</dbReference>
<dbReference type="GO" id="GO:0031122">
    <property type="term" value="P:cytoplasmic microtubule organization"/>
    <property type="evidence" value="ECO:0007669"/>
    <property type="project" value="InterPro"/>
</dbReference>
<dbReference type="GO" id="GO:0005813">
    <property type="term" value="C:centrosome"/>
    <property type="evidence" value="ECO:0007669"/>
    <property type="project" value="TreeGrafter"/>
</dbReference>
<evidence type="ECO:0000256" key="4">
    <source>
        <dbReference type="ARBA" id="ARBA00022701"/>
    </source>
</evidence>
<sequence>MNKADLFENLLKWLQTFECASGVSSALELSDGVIIAKTLHTISSDCFSEDWLSKIKPDSGSNWRLKVSNLKKIVKAVRDFYSDCLDMHINDFETPDINSIGESASPDELGALLQLVLGCAVSCADKEKYIQLIMGMEEQFQQSIMLAIKDLMDRPRAESDVDEKLKKALEDCYSAVQAKEEMSQRCHELDYQVSALQEERTSLQAEVERLTRRVESLESAQKAESGAAYRTRALEEQVELMQEELCRLEAQRQEAKARADQLEREKEDLLRQSGNLAALRDELDVLRERQATLAKTEAALEQMRRKAEDASELRSQLKLLQQQGEESLRRRLELEEENERLLDSRRLAESLREQLAACQAELSEERKRAERAALDLAHHVSRAETLEPELEKLRIERDSLREANEDLEMQVKLQADPSGKSLALEDDEPEFLGLPLRVKEKLLRLERDNRRLKESQESSEAGGNVVQDLRRQVSDQLTARGQLEAELQRQRQRMLELEDRAKSGAARVKELSEQLARREEEARGAEERYKRYLERAKSVIRALDTRATSHGLNETEELGALKQQLVEKDRVIEQLERAQEKSQKCREMEDRLMVSAWYSLGMQLNQGVAGEYDLPGGGGGSPGQTFLQRQRMAHLQRPGPQGAAGPGGGAAAAAGSVADRD</sequence>
<dbReference type="GO" id="GO:0030705">
    <property type="term" value="P:cytoskeleton-dependent intracellular transport"/>
    <property type="evidence" value="ECO:0007669"/>
    <property type="project" value="InterPro"/>
</dbReference>
<keyword evidence="6" id="KW-0206">Cytoskeleton</keyword>
<dbReference type="FunFam" id="1.10.418.10:FF:000024">
    <property type="entry name" value="Hook homolog 3 (Drosophila)"/>
    <property type="match status" value="1"/>
</dbReference>
<dbReference type="GO" id="GO:0008017">
    <property type="term" value="F:microtubule binding"/>
    <property type="evidence" value="ECO:0007669"/>
    <property type="project" value="InterPro"/>
</dbReference>
<evidence type="ECO:0000256" key="6">
    <source>
        <dbReference type="ARBA" id="ARBA00023212"/>
    </source>
</evidence>
<feature type="domain" description="Calponin-homology (CH)" evidence="9">
    <location>
        <begin position="4"/>
        <end position="120"/>
    </location>
</feature>
<evidence type="ECO:0000256" key="3">
    <source>
        <dbReference type="ARBA" id="ARBA00022490"/>
    </source>
</evidence>
<evidence type="ECO:0000313" key="11">
    <source>
        <dbReference type="WBParaSite" id="maker-uti_cns_0000993-snap-gene-0.3-mRNA-1"/>
    </source>
</evidence>